<dbReference type="AlphaFoldDB" id="A0A0U1NQJ1"/>
<dbReference type="EMBL" id="CVRB01000001">
    <property type="protein sequence ID" value="CRK80310.1"/>
    <property type="molecule type" value="Genomic_DNA"/>
</dbReference>
<dbReference type="Proteomes" id="UP000199087">
    <property type="component" value="Unassembled WGS sequence"/>
</dbReference>
<organism evidence="1 2">
    <name type="scientific">Neobacillus massiliamazoniensis</name>
    <dbReference type="NCBI Taxonomy" id="1499688"/>
    <lineage>
        <taxon>Bacteria</taxon>
        <taxon>Bacillati</taxon>
        <taxon>Bacillota</taxon>
        <taxon>Bacilli</taxon>
        <taxon>Bacillales</taxon>
        <taxon>Bacillaceae</taxon>
        <taxon>Neobacillus</taxon>
    </lineage>
</organism>
<evidence type="ECO:0000313" key="2">
    <source>
        <dbReference type="Proteomes" id="UP000199087"/>
    </source>
</evidence>
<proteinExistence type="predicted"/>
<reference evidence="2" key="1">
    <citation type="submission" date="2015-05" db="EMBL/GenBank/DDBJ databases">
        <authorList>
            <person name="Urmite Genomes"/>
        </authorList>
    </citation>
    <scope>NUCLEOTIDE SEQUENCE [LARGE SCALE GENOMIC DNA]</scope>
    <source>
        <strain evidence="2">LF1</strain>
    </source>
</reference>
<evidence type="ECO:0000313" key="1">
    <source>
        <dbReference type="EMBL" id="CRK80310.1"/>
    </source>
</evidence>
<protein>
    <submittedName>
        <fullName evidence="1">Uncharacterized protein</fullName>
    </submittedName>
</protein>
<dbReference type="STRING" id="1499688.BN000_00191"/>
<gene>
    <name evidence="1" type="ORF">BN000_00191</name>
</gene>
<keyword evidence="2" id="KW-1185">Reference proteome</keyword>
<name>A0A0U1NQJ1_9BACI</name>
<sequence length="63" mass="7396">MAYKVVNEFIDTHDNNTHYLVGEEYPKTGSKPTKKRIEELSKPHPEYKCVFIEEVKAEKKAKE</sequence>
<dbReference type="RefSeq" id="WP_090629644.1">
    <property type="nucleotide sequence ID" value="NZ_CVRB01000001.1"/>
</dbReference>
<accession>A0A0U1NQJ1</accession>
<dbReference type="OrthoDB" id="2938623at2"/>